<reference evidence="2 3" key="1">
    <citation type="submission" date="2020-08" db="EMBL/GenBank/DDBJ databases">
        <title>Plant Genome Project.</title>
        <authorList>
            <person name="Zhang R.-G."/>
        </authorList>
    </citation>
    <scope>NUCLEOTIDE SEQUENCE [LARGE SCALE GENOMIC DNA]</scope>
    <source>
        <tissue evidence="2">Rhizome</tissue>
    </source>
</reference>
<dbReference type="InterPro" id="IPR002885">
    <property type="entry name" value="PPR_rpt"/>
</dbReference>
<proteinExistence type="predicted"/>
<dbReference type="GO" id="GO:0009451">
    <property type="term" value="P:RNA modification"/>
    <property type="evidence" value="ECO:0007669"/>
    <property type="project" value="InterPro"/>
</dbReference>
<evidence type="ECO:0000313" key="3">
    <source>
        <dbReference type="Proteomes" id="UP000734854"/>
    </source>
</evidence>
<dbReference type="NCBIfam" id="TIGR00756">
    <property type="entry name" value="PPR"/>
    <property type="match status" value="3"/>
</dbReference>
<keyword evidence="3" id="KW-1185">Reference proteome</keyword>
<dbReference type="GO" id="GO:0003723">
    <property type="term" value="F:RNA binding"/>
    <property type="evidence" value="ECO:0007669"/>
    <property type="project" value="InterPro"/>
</dbReference>
<organism evidence="2 3">
    <name type="scientific">Zingiber officinale</name>
    <name type="common">Ginger</name>
    <name type="synonym">Amomum zingiber</name>
    <dbReference type="NCBI Taxonomy" id="94328"/>
    <lineage>
        <taxon>Eukaryota</taxon>
        <taxon>Viridiplantae</taxon>
        <taxon>Streptophyta</taxon>
        <taxon>Embryophyta</taxon>
        <taxon>Tracheophyta</taxon>
        <taxon>Spermatophyta</taxon>
        <taxon>Magnoliopsida</taxon>
        <taxon>Liliopsida</taxon>
        <taxon>Zingiberales</taxon>
        <taxon>Zingiberaceae</taxon>
        <taxon>Zingiber</taxon>
    </lineage>
</organism>
<feature type="repeat" description="PPR" evidence="1">
    <location>
        <begin position="175"/>
        <end position="209"/>
    </location>
</feature>
<feature type="repeat" description="PPR" evidence="1">
    <location>
        <begin position="278"/>
        <end position="312"/>
    </location>
</feature>
<dbReference type="PANTHER" id="PTHR47926">
    <property type="entry name" value="PENTATRICOPEPTIDE REPEAT-CONTAINING PROTEIN"/>
    <property type="match status" value="1"/>
</dbReference>
<gene>
    <name evidence="2" type="ORF">ZIOFF_075835</name>
</gene>
<comment type="caution">
    <text evidence="2">The sequence shown here is derived from an EMBL/GenBank/DDBJ whole genome shotgun (WGS) entry which is preliminary data.</text>
</comment>
<dbReference type="InterPro" id="IPR046960">
    <property type="entry name" value="PPR_At4g14850-like_plant"/>
</dbReference>
<dbReference type="AlphaFoldDB" id="A0A8J5BZZ0"/>
<dbReference type="PANTHER" id="PTHR47926:SF525">
    <property type="entry name" value="EMB2261"/>
    <property type="match status" value="1"/>
</dbReference>
<dbReference type="Pfam" id="PF13041">
    <property type="entry name" value="PPR_2"/>
    <property type="match status" value="1"/>
</dbReference>
<sequence length="579" mass="65273">MRQFFKPHHSAARLKAAADSGSLSHGLQLHAHVIKYGLDSHRLVGDSLLSLYFKLCPDVSATRRVFDSLPVKDVVSWTSMVSGYSRAGRPLDSLRMFVKMSTFGGVEPNDFTLSAAVKASSDLEDVRLGRCLHAMAFPRGFETNHVIASALVYMYGRSYAIEEARRVFDELLEPDSVCWTSIVSVLTWNDEFAEALRFFRLMMSNSLRVLPDEFTFGTIMKALGNLGRRKQGKEVHAKILTNGLRGNVVVESSTLDMYAKCGLMGDARKVFDQMPKRNAVSWCALLGGYCEAKNYEAVLSLFRVMDKEDDEQYSYGTVLRACAGLAAVRHGKEVHCRYLRISRWRYVIVESALIDLYAKCGLVDYAYRLFAKISARNLITWNTMISGFAQNGRGSHAIELFEEMLKQGTWPDYISFVGLLFACSHSGLVDEGRRHFRSMSQDYNIVPGTEHYTCMVDLLSRVGLLEEAEELINDSKCRGESSLRATLLGACATHARVDVAERVARRMMKLEPEQHLSYVLLANVYKTVGRWNEALQIRKMMRKRGVRKAPGRSWIEANPITCRDTEESEDQIPHAVNIS</sequence>
<evidence type="ECO:0000256" key="1">
    <source>
        <dbReference type="PROSITE-ProRule" id="PRU00708"/>
    </source>
</evidence>
<feature type="repeat" description="PPR" evidence="1">
    <location>
        <begin position="377"/>
        <end position="411"/>
    </location>
</feature>
<dbReference type="InterPro" id="IPR046848">
    <property type="entry name" value="E_motif"/>
</dbReference>
<dbReference type="Pfam" id="PF20431">
    <property type="entry name" value="E_motif"/>
    <property type="match status" value="1"/>
</dbReference>
<protein>
    <recommendedName>
        <fullName evidence="4">Pentatricopeptide repeat-containing protein</fullName>
    </recommendedName>
</protein>
<feature type="repeat" description="PPR" evidence="1">
    <location>
        <begin position="73"/>
        <end position="107"/>
    </location>
</feature>
<feature type="repeat" description="PPR" evidence="1">
    <location>
        <begin position="514"/>
        <end position="548"/>
    </location>
</feature>
<dbReference type="Proteomes" id="UP000734854">
    <property type="component" value="Unassembled WGS sequence"/>
</dbReference>
<evidence type="ECO:0008006" key="4">
    <source>
        <dbReference type="Google" id="ProtNLM"/>
    </source>
</evidence>
<dbReference type="Pfam" id="PF01535">
    <property type="entry name" value="PPR"/>
    <property type="match status" value="6"/>
</dbReference>
<dbReference type="EMBL" id="JACMSC010000179">
    <property type="protein sequence ID" value="KAG6466344.1"/>
    <property type="molecule type" value="Genomic_DNA"/>
</dbReference>
<dbReference type="FunFam" id="1.25.40.10:FF:000090">
    <property type="entry name" value="Pentatricopeptide repeat-containing protein, chloroplastic"/>
    <property type="match status" value="1"/>
</dbReference>
<dbReference type="PROSITE" id="PS51375">
    <property type="entry name" value="PPR"/>
    <property type="match status" value="5"/>
</dbReference>
<accession>A0A8J5BZZ0</accession>
<name>A0A8J5BZZ0_ZINOF</name>
<evidence type="ECO:0000313" key="2">
    <source>
        <dbReference type="EMBL" id="KAG6466344.1"/>
    </source>
</evidence>
<dbReference type="OrthoDB" id="185373at2759"/>